<feature type="transmembrane region" description="Helical" evidence="1">
    <location>
        <begin position="12"/>
        <end position="33"/>
    </location>
</feature>
<keyword evidence="1" id="KW-1133">Transmembrane helix</keyword>
<dbReference type="EMBL" id="NOII01000001">
    <property type="protein sequence ID" value="OYD59720.1"/>
    <property type="molecule type" value="Genomic_DNA"/>
</dbReference>
<evidence type="ECO:0000313" key="3">
    <source>
        <dbReference type="Proteomes" id="UP000215059"/>
    </source>
</evidence>
<protein>
    <recommendedName>
        <fullName evidence="4">DUF2619 domain-containing protein</fullName>
    </recommendedName>
</protein>
<dbReference type="AlphaFoldDB" id="A0A235FEA3"/>
<dbReference type="Pfam" id="PF10942">
    <property type="entry name" value="DUF2619"/>
    <property type="match status" value="1"/>
</dbReference>
<name>A0A235FEA3_9BACL</name>
<feature type="transmembrane region" description="Helical" evidence="1">
    <location>
        <begin position="71"/>
        <end position="88"/>
    </location>
</feature>
<evidence type="ECO:0000256" key="1">
    <source>
        <dbReference type="SAM" id="Phobius"/>
    </source>
</evidence>
<comment type="caution">
    <text evidence="2">The sequence shown here is derived from an EMBL/GenBank/DDBJ whole genome shotgun (WGS) entry which is preliminary data.</text>
</comment>
<organism evidence="2 3">
    <name type="scientific">Fictibacillus aquaticus</name>
    <dbReference type="NCBI Taxonomy" id="2021314"/>
    <lineage>
        <taxon>Bacteria</taxon>
        <taxon>Bacillati</taxon>
        <taxon>Bacillota</taxon>
        <taxon>Bacilli</taxon>
        <taxon>Bacillales</taxon>
        <taxon>Fictibacillaceae</taxon>
        <taxon>Fictibacillus</taxon>
    </lineage>
</organism>
<proteinExistence type="predicted"/>
<keyword evidence="3" id="KW-1185">Reference proteome</keyword>
<evidence type="ECO:0000313" key="2">
    <source>
        <dbReference type="EMBL" id="OYD59720.1"/>
    </source>
</evidence>
<dbReference type="RefSeq" id="WP_094251682.1">
    <property type="nucleotide sequence ID" value="NZ_JBHLXL010000001.1"/>
</dbReference>
<keyword evidence="1" id="KW-0812">Transmembrane</keyword>
<reference evidence="2 3" key="1">
    <citation type="submission" date="2017-07" db="EMBL/GenBank/DDBJ databases">
        <title>Fictibacillus sp. nov. GDSW-R2A3 Genome sequencing and assembly.</title>
        <authorList>
            <person name="Mayilraj S."/>
        </authorList>
    </citation>
    <scope>NUCLEOTIDE SEQUENCE [LARGE SCALE GENOMIC DNA]</scope>
    <source>
        <strain evidence="2 3">GDSW-R2A3</strain>
    </source>
</reference>
<keyword evidence="1" id="KW-0472">Membrane</keyword>
<dbReference type="OrthoDB" id="1726013at2"/>
<gene>
    <name evidence="2" type="ORF">CGZ90_07520</name>
</gene>
<sequence>MLQTIEKIVLGMAAIRIFSGMFEITAALVMLHYNSVERALLVNSLLSMVGPIIFFSTMTLGLYGISTKMNASNLFWIMAGIALIVYGIKK</sequence>
<feature type="transmembrane region" description="Helical" evidence="1">
    <location>
        <begin position="45"/>
        <end position="65"/>
    </location>
</feature>
<evidence type="ECO:0008006" key="4">
    <source>
        <dbReference type="Google" id="ProtNLM"/>
    </source>
</evidence>
<accession>A0A235FEA3</accession>
<dbReference type="Proteomes" id="UP000215059">
    <property type="component" value="Unassembled WGS sequence"/>
</dbReference>
<dbReference type="InterPro" id="IPR020390">
    <property type="entry name" value="Uncharacterised_YqhV"/>
</dbReference>